<proteinExistence type="predicted"/>
<dbReference type="Proteomes" id="UP000198716">
    <property type="component" value="Unassembled WGS sequence"/>
</dbReference>
<keyword evidence="3" id="KW-1185">Reference proteome</keyword>
<accession>A0A1I2CNQ0</accession>
<feature type="compositionally biased region" description="Low complexity" evidence="1">
    <location>
        <begin position="111"/>
        <end position="132"/>
    </location>
</feature>
<reference evidence="3" key="1">
    <citation type="submission" date="2016-10" db="EMBL/GenBank/DDBJ databases">
        <authorList>
            <person name="Varghese N."/>
            <person name="Submissions S."/>
        </authorList>
    </citation>
    <scope>NUCLEOTIDE SEQUENCE [LARGE SCALE GENOMIC DNA]</scope>
    <source>
        <strain evidence="3">DSM 45004</strain>
    </source>
</reference>
<feature type="region of interest" description="Disordered" evidence="1">
    <location>
        <begin position="50"/>
        <end position="137"/>
    </location>
</feature>
<evidence type="ECO:0000313" key="3">
    <source>
        <dbReference type="Proteomes" id="UP000198716"/>
    </source>
</evidence>
<evidence type="ECO:0000313" key="2">
    <source>
        <dbReference type="EMBL" id="SFE69752.1"/>
    </source>
</evidence>
<feature type="non-terminal residue" evidence="2">
    <location>
        <position position="438"/>
    </location>
</feature>
<dbReference type="RefSeq" id="WP_139219650.1">
    <property type="nucleotide sequence ID" value="NZ_FOMZ01000029.1"/>
</dbReference>
<name>A0A1I2CNQ0_9ACTN</name>
<sequence>MEQPSLFDQDCEVCGTPLRGRTVYGAHLGCANVRELRELKHAVRALAQSGTVPAPVPSEQHAPSHAPESEPHAPADEDTEQPHAATEAEADAPPEFEPAPETDGEEPAPDPEGAAPAASSDESAEVSSAPVEISPEELVQPNCPELADYTAAAVVGPGWVQIGNRRWSVPVHSAADIVRIRQALRHSTSVPQVYLLAETCQQLGLVVTLDDLNVSTSTQIETLENRLAELPASAEFMRPAYDNGWSSNGVLEPWTLLRSEKDSKGQLVQLVLEPYGWVYDYQGEGLLAEGIDPDKDYPHRLDGSAEQRADALLRRVHWIDTHLGVLPGSNAARTIERVHEQIRRKKLRSDRSTDAKGRTLNRVETEPGKLPEMEGVCGFNDIEPELNHPRPPTHHEIDRAEVLVELDQRAAYLASFKSALLGLGEPSWVDGDAAALVA</sequence>
<evidence type="ECO:0000256" key="1">
    <source>
        <dbReference type="SAM" id="MobiDB-lite"/>
    </source>
</evidence>
<gene>
    <name evidence="2" type="ORF">SAMN04487819_1294</name>
</gene>
<dbReference type="AlphaFoldDB" id="A0A1I2CNQ0"/>
<feature type="compositionally biased region" description="Acidic residues" evidence="1">
    <location>
        <begin position="88"/>
        <end position="109"/>
    </location>
</feature>
<organism evidence="2 3">
    <name type="scientific">Actinopolyspora alba</name>
    <dbReference type="NCBI Taxonomy" id="673379"/>
    <lineage>
        <taxon>Bacteria</taxon>
        <taxon>Bacillati</taxon>
        <taxon>Actinomycetota</taxon>
        <taxon>Actinomycetes</taxon>
        <taxon>Actinopolysporales</taxon>
        <taxon>Actinopolysporaceae</taxon>
        <taxon>Actinopolyspora</taxon>
        <taxon>Actinopolyspora alba group</taxon>
    </lineage>
</organism>
<protein>
    <submittedName>
        <fullName evidence="2">Uncharacterized protein</fullName>
    </submittedName>
</protein>
<dbReference type="EMBL" id="FOMZ01000029">
    <property type="protein sequence ID" value="SFE69752.1"/>
    <property type="molecule type" value="Genomic_DNA"/>
</dbReference>